<sequence>MASTPSKIIPARPSPGLQSAAQAVAGIRQTAKTWQSEPVHRPLPAEGVAEKQRLKKTDRTTTKIPVSNGEANPSERKRHTARCLFSTSEKGPRERHHQWELKVGNLNISSLRGNKRELADEVIKYQLDTVRLSSMKHQGSGLLNLSGWKPSYSVVDITTRAQAGVGVLVELNLAHRIIN</sequence>
<organism evidence="3">
    <name type="scientific">Soboliphyme baturini</name>
    <dbReference type="NCBI Taxonomy" id="241478"/>
    <lineage>
        <taxon>Eukaryota</taxon>
        <taxon>Metazoa</taxon>
        <taxon>Ecdysozoa</taxon>
        <taxon>Nematoda</taxon>
        <taxon>Enoplea</taxon>
        <taxon>Dorylaimia</taxon>
        <taxon>Dioctophymatida</taxon>
        <taxon>Dioctophymatoidea</taxon>
        <taxon>Soboliphymatidae</taxon>
        <taxon>Soboliphyme</taxon>
    </lineage>
</organism>
<evidence type="ECO:0000313" key="3">
    <source>
        <dbReference type="WBParaSite" id="SBAD_0000656701-mRNA-1"/>
    </source>
</evidence>
<protein>
    <submittedName>
        <fullName evidence="3">Endonuclease/exonuclease/phosphatase domain-containing protein</fullName>
    </submittedName>
</protein>
<reference evidence="3" key="1">
    <citation type="submission" date="2016-06" db="UniProtKB">
        <authorList>
            <consortium name="WormBaseParasite"/>
        </authorList>
    </citation>
    <scope>IDENTIFICATION</scope>
</reference>
<proteinExistence type="predicted"/>
<keyword evidence="2" id="KW-1185">Reference proteome</keyword>
<dbReference type="EMBL" id="UZAM01009654">
    <property type="protein sequence ID" value="VDP09750.1"/>
    <property type="molecule type" value="Genomic_DNA"/>
</dbReference>
<dbReference type="AlphaFoldDB" id="A0A183IRS6"/>
<dbReference type="WBParaSite" id="SBAD_0000656701-mRNA-1">
    <property type="protein sequence ID" value="SBAD_0000656701-mRNA-1"/>
    <property type="gene ID" value="SBAD_0000656701"/>
</dbReference>
<gene>
    <name evidence="1" type="ORF">SBAD_LOCUS6323</name>
</gene>
<accession>A0A183IRS6</accession>
<evidence type="ECO:0000313" key="1">
    <source>
        <dbReference type="EMBL" id="VDP09750.1"/>
    </source>
</evidence>
<evidence type="ECO:0000313" key="2">
    <source>
        <dbReference type="Proteomes" id="UP000270296"/>
    </source>
</evidence>
<reference evidence="1 2" key="2">
    <citation type="submission" date="2018-11" db="EMBL/GenBank/DDBJ databases">
        <authorList>
            <consortium name="Pathogen Informatics"/>
        </authorList>
    </citation>
    <scope>NUCLEOTIDE SEQUENCE [LARGE SCALE GENOMIC DNA]</scope>
</reference>
<name>A0A183IRS6_9BILA</name>
<dbReference type="Proteomes" id="UP000270296">
    <property type="component" value="Unassembled WGS sequence"/>
</dbReference>